<evidence type="ECO:0000313" key="1">
    <source>
        <dbReference type="EMBL" id="KAJ4706195.1"/>
    </source>
</evidence>
<proteinExistence type="predicted"/>
<dbReference type="Proteomes" id="UP001164539">
    <property type="component" value="Chromosome 11"/>
</dbReference>
<dbReference type="EMBL" id="CM051404">
    <property type="protein sequence ID" value="KAJ4706195.1"/>
    <property type="molecule type" value="Genomic_DNA"/>
</dbReference>
<evidence type="ECO:0000313" key="2">
    <source>
        <dbReference type="Proteomes" id="UP001164539"/>
    </source>
</evidence>
<name>A0ACC1X417_MELAZ</name>
<sequence>MGRQPCCDKLGVKKGPWTAEEDKKLVTFILTHGHCCWRAVPKLAGLRRCGKSCRLRWTNYLRPDLKRGLLNEAEEQLVIDLHARLGNRWSKIAARLPGRTDNEIKNHWNTHIKKKLLKMGIDPVTHEPLRKDEASTEGQATSDHRANNGDGDHDHHQPAGKLEASNVQQEKQETCDYHMFSNDNPSSQAENYSTDESRSLDDDLLMSYMWSETFLDDTSWKFPDTTTKEEYGEFGFSSSSDENTSWLMDYQDFGDGEFGLGCFSKNDINAVLDMADKL</sequence>
<organism evidence="1 2">
    <name type="scientific">Melia azedarach</name>
    <name type="common">Chinaberry tree</name>
    <dbReference type="NCBI Taxonomy" id="155640"/>
    <lineage>
        <taxon>Eukaryota</taxon>
        <taxon>Viridiplantae</taxon>
        <taxon>Streptophyta</taxon>
        <taxon>Embryophyta</taxon>
        <taxon>Tracheophyta</taxon>
        <taxon>Spermatophyta</taxon>
        <taxon>Magnoliopsida</taxon>
        <taxon>eudicotyledons</taxon>
        <taxon>Gunneridae</taxon>
        <taxon>Pentapetalae</taxon>
        <taxon>rosids</taxon>
        <taxon>malvids</taxon>
        <taxon>Sapindales</taxon>
        <taxon>Meliaceae</taxon>
        <taxon>Melia</taxon>
    </lineage>
</organism>
<gene>
    <name evidence="1" type="ORF">OWV82_019877</name>
</gene>
<protein>
    <submittedName>
        <fullName evidence="1">MYB transcription factor</fullName>
    </submittedName>
</protein>
<accession>A0ACC1X417</accession>
<keyword evidence="2" id="KW-1185">Reference proteome</keyword>
<comment type="caution">
    <text evidence="1">The sequence shown here is derived from an EMBL/GenBank/DDBJ whole genome shotgun (WGS) entry which is preliminary data.</text>
</comment>
<reference evidence="1 2" key="1">
    <citation type="journal article" date="2023" name="Science">
        <title>Complex scaffold remodeling in plant triterpene biosynthesis.</title>
        <authorList>
            <person name="De La Pena R."/>
            <person name="Hodgson H."/>
            <person name="Liu J.C."/>
            <person name="Stephenson M.J."/>
            <person name="Martin A.C."/>
            <person name="Owen C."/>
            <person name="Harkess A."/>
            <person name="Leebens-Mack J."/>
            <person name="Jimenez L.E."/>
            <person name="Osbourn A."/>
            <person name="Sattely E.S."/>
        </authorList>
    </citation>
    <scope>NUCLEOTIDE SEQUENCE [LARGE SCALE GENOMIC DNA]</scope>
    <source>
        <strain evidence="2">cv. JPN11</strain>
        <tissue evidence="1">Leaf</tissue>
    </source>
</reference>